<dbReference type="SUPFAM" id="SSF109910">
    <property type="entry name" value="YgfY-like"/>
    <property type="match status" value="1"/>
</dbReference>
<evidence type="ECO:0000256" key="2">
    <source>
        <dbReference type="ARBA" id="ARBA00019418"/>
    </source>
</evidence>
<dbReference type="RefSeq" id="WP_013383983.1">
    <property type="nucleotide sequence ID" value="NC_017384.1"/>
</dbReference>
<dbReference type="AlphaFoldDB" id="F9Y489"/>
<dbReference type="InterPro" id="IPR005631">
    <property type="entry name" value="SDH"/>
</dbReference>
<dbReference type="Pfam" id="PF03937">
    <property type="entry name" value="Sdh5"/>
    <property type="match status" value="1"/>
</dbReference>
<dbReference type="GO" id="GO:0006099">
    <property type="term" value="P:tricarboxylic acid cycle"/>
    <property type="evidence" value="ECO:0007669"/>
    <property type="project" value="TreeGrafter"/>
</dbReference>
<dbReference type="EMBL" id="CP002018">
    <property type="protein sequence ID" value="AEM40525.1"/>
    <property type="molecule type" value="Genomic_DNA"/>
</dbReference>
<dbReference type="InterPro" id="IPR036714">
    <property type="entry name" value="SDH_sf"/>
</dbReference>
<keyword evidence="5" id="KW-1185">Reference proteome</keyword>
<evidence type="ECO:0000256" key="1">
    <source>
        <dbReference type="ARBA" id="ARBA00008571"/>
    </source>
</evidence>
<accession>F9Y489</accession>
<dbReference type="KEGG" id="kvl:KVU_0686"/>
<reference evidence="4 5" key="1">
    <citation type="journal article" date="2011" name="J. Bacteriol.">
        <title>Complete genome sequence of the industrial strain Ketogulonicigenium vulgare WSH-001.</title>
        <authorList>
            <person name="Liu L."/>
            <person name="Li Y."/>
            <person name="Zhang J."/>
            <person name="Zhou Z."/>
            <person name="Liu J."/>
            <person name="Li X."/>
            <person name="Zhou J."/>
            <person name="Du G."/>
            <person name="Wang L."/>
            <person name="Chen J."/>
        </authorList>
    </citation>
    <scope>NUCLEOTIDE SEQUENCE [LARGE SCALE GENOMIC DNA]</scope>
    <source>
        <strain evidence="4 5">WSH-001</strain>
    </source>
</reference>
<gene>
    <name evidence="4" type="ordered locus">KVU_0686</name>
</gene>
<keyword evidence="3" id="KW-0143">Chaperone</keyword>
<dbReference type="OrthoDB" id="9807264at2"/>
<dbReference type="eggNOG" id="COG2938">
    <property type="taxonomic scope" value="Bacteria"/>
</dbReference>
<dbReference type="Proteomes" id="UP000000692">
    <property type="component" value="Chromosome"/>
</dbReference>
<evidence type="ECO:0000256" key="3">
    <source>
        <dbReference type="ARBA" id="ARBA00023186"/>
    </source>
</evidence>
<dbReference type="PANTHER" id="PTHR12469:SF2">
    <property type="entry name" value="SUCCINATE DEHYDROGENASE ASSEMBLY FACTOR 2, MITOCHONDRIAL"/>
    <property type="match status" value="1"/>
</dbReference>
<evidence type="ECO:0000313" key="4">
    <source>
        <dbReference type="EMBL" id="AEM40525.1"/>
    </source>
</evidence>
<dbReference type="PATRIC" id="fig|759362.5.peg.719"/>
<dbReference type="HOGENOM" id="CLU_103054_1_3_5"/>
<protein>
    <recommendedName>
        <fullName evidence="2">FAD assembly factor SdhE</fullName>
    </recommendedName>
</protein>
<sequence>MSNDLRLRRLHMRAIRRGIKEMDLLLGHFAAARLADLAPADLDLFEALLDENDHDIHAWATGALPVPGAYAGLIAQLLAHAAAVRGAWV</sequence>
<proteinExistence type="inferred from homology"/>
<organism evidence="4 5">
    <name type="scientific">Ketogulonicigenium vulgare (strain WSH-001)</name>
    <dbReference type="NCBI Taxonomy" id="759362"/>
    <lineage>
        <taxon>Bacteria</taxon>
        <taxon>Pseudomonadati</taxon>
        <taxon>Pseudomonadota</taxon>
        <taxon>Alphaproteobacteria</taxon>
        <taxon>Rhodobacterales</taxon>
        <taxon>Roseobacteraceae</taxon>
        <taxon>Ketogulonicigenium</taxon>
    </lineage>
</organism>
<evidence type="ECO:0000313" key="5">
    <source>
        <dbReference type="Proteomes" id="UP000000692"/>
    </source>
</evidence>
<dbReference type="Gene3D" id="1.10.150.250">
    <property type="entry name" value="Flavinator of succinate dehydrogenase"/>
    <property type="match status" value="1"/>
</dbReference>
<dbReference type="PANTHER" id="PTHR12469">
    <property type="entry name" value="PROTEIN EMI5 HOMOLOG, MITOCHONDRIAL"/>
    <property type="match status" value="1"/>
</dbReference>
<name>F9Y489_KETVW</name>
<comment type="similarity">
    <text evidence="1">Belongs to the SdhE FAD assembly factor family.</text>
</comment>